<organism evidence="1 2">
    <name type="scientific">Sporomusa ovata</name>
    <dbReference type="NCBI Taxonomy" id="2378"/>
    <lineage>
        <taxon>Bacteria</taxon>
        <taxon>Bacillati</taxon>
        <taxon>Bacillota</taxon>
        <taxon>Negativicutes</taxon>
        <taxon>Selenomonadales</taxon>
        <taxon>Sporomusaceae</taxon>
        <taxon>Sporomusa</taxon>
    </lineage>
</organism>
<keyword evidence="2" id="KW-1185">Reference proteome</keyword>
<dbReference type="AlphaFoldDB" id="A0A0U1KXY7"/>
<dbReference type="EMBL" id="CTRP01000010">
    <property type="protein sequence ID" value="CQR72288.1"/>
    <property type="molecule type" value="Genomic_DNA"/>
</dbReference>
<gene>
    <name evidence="1" type="ORF">SpAn4DRAFT_2748</name>
</gene>
<evidence type="ECO:0000313" key="1">
    <source>
        <dbReference type="EMBL" id="CQR72288.1"/>
    </source>
</evidence>
<sequence length="81" mass="9116">MGILFIKLGQKERNNVTPNSAHWFGADELGRDIFSRVWAGWQGIFGTPDKSQSGCFDGIQGFAAAYANNNNRYKKVYFCFS</sequence>
<reference evidence="2" key="1">
    <citation type="submission" date="2015-03" db="EMBL/GenBank/DDBJ databases">
        <authorList>
            <person name="Nijsse Bart"/>
        </authorList>
    </citation>
    <scope>NUCLEOTIDE SEQUENCE [LARGE SCALE GENOMIC DNA]</scope>
</reference>
<evidence type="ECO:0000313" key="2">
    <source>
        <dbReference type="Proteomes" id="UP000049855"/>
    </source>
</evidence>
<dbReference type="Proteomes" id="UP000049855">
    <property type="component" value="Unassembled WGS sequence"/>
</dbReference>
<proteinExistence type="predicted"/>
<accession>A0A0U1KXY7</accession>
<protein>
    <submittedName>
        <fullName evidence="1">Uncharacterized protein</fullName>
    </submittedName>
</protein>
<name>A0A0U1KXY7_9FIRM</name>